<evidence type="ECO:0000313" key="2">
    <source>
        <dbReference type="Proteomes" id="UP001652680"/>
    </source>
</evidence>
<organism evidence="1 2">
    <name type="scientific">Drosophila rhopaloa</name>
    <name type="common">Fruit fly</name>
    <dbReference type="NCBI Taxonomy" id="1041015"/>
    <lineage>
        <taxon>Eukaryota</taxon>
        <taxon>Metazoa</taxon>
        <taxon>Ecdysozoa</taxon>
        <taxon>Arthropoda</taxon>
        <taxon>Hexapoda</taxon>
        <taxon>Insecta</taxon>
        <taxon>Pterygota</taxon>
        <taxon>Neoptera</taxon>
        <taxon>Endopterygota</taxon>
        <taxon>Diptera</taxon>
        <taxon>Brachycera</taxon>
        <taxon>Muscomorpha</taxon>
        <taxon>Ephydroidea</taxon>
        <taxon>Drosophilidae</taxon>
        <taxon>Drosophila</taxon>
        <taxon>Sophophora</taxon>
    </lineage>
</organism>
<keyword evidence="2" id="KW-1185">Reference proteome</keyword>
<reference evidence="2" key="1">
    <citation type="journal article" date="2021" name="Elife">
        <title>Highly contiguous assemblies of 101 drosophilid genomes.</title>
        <authorList>
            <person name="Kim B.Y."/>
            <person name="Wang J.R."/>
            <person name="Miller D.E."/>
            <person name="Barmina O."/>
            <person name="Delaney E."/>
            <person name="Thompson A."/>
            <person name="Comeault A.A."/>
            <person name="Peede D."/>
            <person name="D'Agostino E.R."/>
            <person name="Pelaez J."/>
            <person name="Aguilar J.M."/>
            <person name="Haji D."/>
            <person name="Matsunaga T."/>
            <person name="Armstrong E.E."/>
            <person name="Zych M."/>
            <person name="Ogawa Y."/>
            <person name="Stamenkovic-Radak M."/>
            <person name="Jelic M."/>
            <person name="Veselinovic M.S."/>
            <person name="Tanaskovic M."/>
            <person name="Eric P."/>
            <person name="Gao J.J."/>
            <person name="Katoh T.K."/>
            <person name="Toda M.J."/>
            <person name="Watabe H."/>
            <person name="Watada M."/>
            <person name="Davis J.S."/>
            <person name="Moyle L.C."/>
            <person name="Manoli G."/>
            <person name="Bertolini E."/>
            <person name="Kostal V."/>
            <person name="Hawley R.S."/>
            <person name="Takahashi A."/>
            <person name="Jones C.D."/>
            <person name="Price D.K."/>
            <person name="Whiteman N."/>
            <person name="Kopp A."/>
            <person name="Matute D.R."/>
            <person name="Petrov D.A."/>
        </authorList>
    </citation>
    <scope>NUCLEOTIDE SEQUENCE [LARGE SCALE GENOMIC DNA]</scope>
</reference>
<dbReference type="SUPFAM" id="SSF52047">
    <property type="entry name" value="RNI-like"/>
    <property type="match status" value="1"/>
</dbReference>
<proteinExistence type="predicted"/>
<name>A0ABM5H4Y7_DRORH</name>
<evidence type="ECO:0008006" key="3">
    <source>
        <dbReference type="Google" id="ProtNLM"/>
    </source>
</evidence>
<protein>
    <recommendedName>
        <fullName evidence="3">F-box domain-containing protein</fullName>
    </recommendedName>
</protein>
<sequence>MSSITNISQYDLFRILDYVKTNCEIQNGNESVYPIKYADIFNFAATCKIFRRIVWDWSREMYHSLELDLLHVVPHKRITVKFIEIHETLKRATKQKRDRYMDIYIKAMMGNPLLNTIELSYKTEKFISSHQSIFDEIINGLQGNADRIILDPYKIPKFKEIIVDIGDHRIENLGRFRNISKLTLTANFEITDLAEFCSKNPSLVSLEVNANPFFRLWKNNANRSTLSKLKFLLNDNAMDNNYVKLALLNKLTQLEIDWKPISEQVLFFIPNDNVAEDNVPMEHWDRPHDLEMDEDFTSKRPKMDSEYESLFEGVTDSKRPIQVLQLLKAFSEKKKSKLIQLCLNFDIDDEMLQTIAQIKSLRMLKCGFCDPKSIRHLKWHPTLNRLTILNKGHLVTDDIADLLRKK</sequence>
<dbReference type="GeneID" id="108041231"/>
<accession>A0ABM5H4Y7</accession>
<dbReference type="Proteomes" id="UP001652680">
    <property type="component" value="Unassembled WGS sequence"/>
</dbReference>
<dbReference type="EnsemblMetazoa" id="XM_017119094.2">
    <property type="protein sequence ID" value="XP_016974583.2"/>
    <property type="gene ID" value="LOC108041231"/>
</dbReference>
<evidence type="ECO:0000313" key="1">
    <source>
        <dbReference type="EnsemblMetazoa" id="XP_016974583.2"/>
    </source>
</evidence>
<dbReference type="RefSeq" id="XP_016974583.2">
    <property type="nucleotide sequence ID" value="XM_017119094.2"/>
</dbReference>
<reference evidence="1" key="2">
    <citation type="submission" date="2025-05" db="UniProtKB">
        <authorList>
            <consortium name="EnsemblMetazoa"/>
        </authorList>
    </citation>
    <scope>IDENTIFICATION</scope>
</reference>